<dbReference type="PANTHER" id="PTHR11831">
    <property type="entry name" value="30S 40S RIBOSOMAL PROTEIN"/>
    <property type="match status" value="1"/>
</dbReference>
<feature type="domain" description="Small ribosomal subunit protein uS4 N-terminal" evidence="9">
    <location>
        <begin position="3"/>
        <end position="84"/>
    </location>
</feature>
<protein>
    <recommendedName>
        <fullName evidence="6">Small ribosomal subunit protein uS4</fullName>
    </recommendedName>
</protein>
<dbReference type="SUPFAM" id="SSF55174">
    <property type="entry name" value="Alpha-L RNA-binding motif"/>
    <property type="match status" value="1"/>
</dbReference>
<gene>
    <name evidence="10" type="primary">rpsD</name>
    <name evidence="10" type="ORF">ABNO60_00560</name>
</gene>
<evidence type="ECO:0000256" key="7">
    <source>
        <dbReference type="PROSITE-ProRule" id="PRU00182"/>
    </source>
</evidence>
<accession>A0AAU7QSB4</accession>
<dbReference type="GO" id="GO:0015935">
    <property type="term" value="C:small ribosomal subunit"/>
    <property type="evidence" value="ECO:0007669"/>
    <property type="project" value="TreeGrafter"/>
</dbReference>
<keyword evidence="4 10" id="KW-0689">Ribosomal protein</keyword>
<evidence type="ECO:0000256" key="2">
    <source>
        <dbReference type="ARBA" id="ARBA00022730"/>
    </source>
</evidence>
<dbReference type="PROSITE" id="PS50889">
    <property type="entry name" value="S4"/>
    <property type="match status" value="1"/>
</dbReference>
<dbReference type="GO" id="GO:0042274">
    <property type="term" value="P:ribosomal small subunit biogenesis"/>
    <property type="evidence" value="ECO:0007669"/>
    <property type="project" value="TreeGrafter"/>
</dbReference>
<dbReference type="SMART" id="SM01390">
    <property type="entry name" value="Ribosomal_S4"/>
    <property type="match status" value="1"/>
</dbReference>
<sequence length="193" mass="23763">MIKYLGPKNKISRKFNYNIYNKIIKKNKKLGYVKKRKYINHSQYYYQLLEKQKIKYIYGLSEKQLKNFIFKNKYKKNNLITNCELRLDNMLYRFGYFITRKQARQYINHKHILLNNKIINIPSYQLKINDKITFKKKILKNIISINIKKKEKYNNYCTYSENYTCVTLNSIPNIQKFLKKIINIKLIIEYYYK</sequence>
<dbReference type="GO" id="GO:0003735">
    <property type="term" value="F:structural constituent of ribosome"/>
    <property type="evidence" value="ECO:0007669"/>
    <property type="project" value="TreeGrafter"/>
</dbReference>
<evidence type="ECO:0000256" key="6">
    <source>
        <dbReference type="ARBA" id="ARBA00035254"/>
    </source>
</evidence>
<dbReference type="InterPro" id="IPR002942">
    <property type="entry name" value="S4_RNA-bd"/>
</dbReference>
<evidence type="ECO:0000313" key="10">
    <source>
        <dbReference type="EMBL" id="XBT18626.1"/>
    </source>
</evidence>
<reference evidence="10" key="1">
    <citation type="submission" date="2024-06" db="EMBL/GenBank/DDBJ databases">
        <title>Diversity, functionality, and evolutionary history of bacterial symbionts in false click beetles (Coleoptera, Throscidae).</title>
        <authorList>
            <person name="Wierz J.C."/>
            <person name="Malm H."/>
            <person name="Kaltenpoth M."/>
            <person name="Engl T."/>
        </authorList>
    </citation>
    <scope>NUCLEOTIDE SEQUENCE</scope>
    <source>
        <strain evidence="10">Tcar</strain>
    </source>
</reference>
<keyword evidence="2" id="KW-0699">rRNA-binding</keyword>
<dbReference type="GO" id="GO:0019843">
    <property type="term" value="F:rRNA binding"/>
    <property type="evidence" value="ECO:0007669"/>
    <property type="project" value="UniProtKB-KW"/>
</dbReference>
<dbReference type="Pfam" id="PF01479">
    <property type="entry name" value="S4"/>
    <property type="match status" value="1"/>
</dbReference>
<comment type="similarity">
    <text evidence="1">Belongs to the universal ribosomal protein uS4 family.</text>
</comment>
<feature type="domain" description="RNA-binding S4" evidence="8">
    <location>
        <begin position="85"/>
        <end position="148"/>
    </location>
</feature>
<dbReference type="Gene3D" id="1.10.1050.10">
    <property type="entry name" value="Ribosomal Protein S4 Delta 41, Chain A, domain 1"/>
    <property type="match status" value="1"/>
</dbReference>
<dbReference type="CDD" id="cd00165">
    <property type="entry name" value="S4"/>
    <property type="match status" value="1"/>
</dbReference>
<dbReference type="AlphaFoldDB" id="A0AAU7QSB4"/>
<dbReference type="Gene3D" id="3.10.290.10">
    <property type="entry name" value="RNA-binding S4 domain"/>
    <property type="match status" value="1"/>
</dbReference>
<evidence type="ECO:0000256" key="5">
    <source>
        <dbReference type="ARBA" id="ARBA00023274"/>
    </source>
</evidence>
<dbReference type="NCBIfam" id="NF003717">
    <property type="entry name" value="PRK05327.1"/>
    <property type="match status" value="1"/>
</dbReference>
<proteinExistence type="inferred from homology"/>
<dbReference type="Pfam" id="PF00163">
    <property type="entry name" value="Ribosomal_S4"/>
    <property type="match status" value="1"/>
</dbReference>
<keyword evidence="3 7" id="KW-0694">RNA-binding</keyword>
<organism evidence="10">
    <name type="scientific">Candidatus Shikimatogenerans sp. Tcar</name>
    <dbReference type="NCBI Taxonomy" id="3158565"/>
    <lineage>
        <taxon>Bacteria</taxon>
        <taxon>Pseudomonadati</taxon>
        <taxon>Bacteroidota</taxon>
        <taxon>Flavobacteriia</taxon>
        <taxon>Flavobacteriales</taxon>
        <taxon>Candidatus Shikimatogenerans</taxon>
    </lineage>
</organism>
<keyword evidence="5" id="KW-0687">Ribonucleoprotein</keyword>
<dbReference type="InterPro" id="IPR036986">
    <property type="entry name" value="S4_RNA-bd_sf"/>
</dbReference>
<dbReference type="SMART" id="SM00363">
    <property type="entry name" value="S4"/>
    <property type="match status" value="1"/>
</dbReference>
<dbReference type="InterPro" id="IPR022801">
    <property type="entry name" value="Ribosomal_uS4"/>
</dbReference>
<dbReference type="FunFam" id="3.10.290.10:FF:000001">
    <property type="entry name" value="30S ribosomal protein S4"/>
    <property type="match status" value="1"/>
</dbReference>
<dbReference type="PANTHER" id="PTHR11831:SF4">
    <property type="entry name" value="SMALL RIBOSOMAL SUBUNIT PROTEIN US4M"/>
    <property type="match status" value="1"/>
</dbReference>
<evidence type="ECO:0000256" key="1">
    <source>
        <dbReference type="ARBA" id="ARBA00007465"/>
    </source>
</evidence>
<name>A0AAU7QSB4_9FLAO</name>
<evidence type="ECO:0000256" key="4">
    <source>
        <dbReference type="ARBA" id="ARBA00022980"/>
    </source>
</evidence>
<evidence type="ECO:0000259" key="8">
    <source>
        <dbReference type="SMART" id="SM00363"/>
    </source>
</evidence>
<dbReference type="EMBL" id="CP157896">
    <property type="protein sequence ID" value="XBT18626.1"/>
    <property type="molecule type" value="Genomic_DNA"/>
</dbReference>
<evidence type="ECO:0000259" key="9">
    <source>
        <dbReference type="SMART" id="SM01390"/>
    </source>
</evidence>
<evidence type="ECO:0000256" key="3">
    <source>
        <dbReference type="ARBA" id="ARBA00022884"/>
    </source>
</evidence>
<dbReference type="InterPro" id="IPR001912">
    <property type="entry name" value="Ribosomal_uS4_N"/>
</dbReference>